<name>A0A482VSW1_ASBVE</name>
<dbReference type="GO" id="GO:0004659">
    <property type="term" value="F:prenyltransferase activity"/>
    <property type="evidence" value="ECO:0007669"/>
    <property type="project" value="TreeGrafter"/>
</dbReference>
<dbReference type="PANTHER" id="PTHR12001:SF55">
    <property type="entry name" value="ALL TRANS-POLYPRENYL-DIPHOSPHATE SYNTHASE PDSS2"/>
    <property type="match status" value="1"/>
</dbReference>
<gene>
    <name evidence="1" type="ORF">BDFB_010728</name>
</gene>
<organism evidence="1 2">
    <name type="scientific">Asbolus verrucosus</name>
    <name type="common">Desert ironclad beetle</name>
    <dbReference type="NCBI Taxonomy" id="1661398"/>
    <lineage>
        <taxon>Eukaryota</taxon>
        <taxon>Metazoa</taxon>
        <taxon>Ecdysozoa</taxon>
        <taxon>Arthropoda</taxon>
        <taxon>Hexapoda</taxon>
        <taxon>Insecta</taxon>
        <taxon>Pterygota</taxon>
        <taxon>Neoptera</taxon>
        <taxon>Endopterygota</taxon>
        <taxon>Coleoptera</taxon>
        <taxon>Polyphaga</taxon>
        <taxon>Cucujiformia</taxon>
        <taxon>Tenebrionidae</taxon>
        <taxon>Pimeliinae</taxon>
        <taxon>Asbolus</taxon>
    </lineage>
</organism>
<comment type="caution">
    <text evidence="1">The sequence shown here is derived from an EMBL/GenBank/DDBJ whole genome shotgun (WGS) entry which is preliminary data.</text>
</comment>
<evidence type="ECO:0000313" key="1">
    <source>
        <dbReference type="EMBL" id="RZC35499.1"/>
    </source>
</evidence>
<protein>
    <submittedName>
        <fullName evidence="1">Polyprenyl synt domain containing protein</fullName>
    </submittedName>
</protein>
<dbReference type="STRING" id="1661398.A0A482VSW1"/>
<dbReference type="PANTHER" id="PTHR12001">
    <property type="entry name" value="GERANYLGERANYL PYROPHOSPHATE SYNTHASE"/>
    <property type="match status" value="1"/>
</dbReference>
<dbReference type="EMBL" id="QDEB01070336">
    <property type="protein sequence ID" value="RZC35499.1"/>
    <property type="molecule type" value="Genomic_DNA"/>
</dbReference>
<dbReference type="Gene3D" id="1.10.600.10">
    <property type="entry name" value="Farnesyl Diphosphate Synthase"/>
    <property type="match status" value="1"/>
</dbReference>
<dbReference type="Proteomes" id="UP000292052">
    <property type="component" value="Unassembled WGS sequence"/>
</dbReference>
<dbReference type="GO" id="GO:1990234">
    <property type="term" value="C:transferase complex"/>
    <property type="evidence" value="ECO:0007669"/>
    <property type="project" value="TreeGrafter"/>
</dbReference>
<keyword evidence="2" id="KW-1185">Reference proteome</keyword>
<dbReference type="OrthoDB" id="9983019at2759"/>
<dbReference type="GO" id="GO:0008299">
    <property type="term" value="P:isoprenoid biosynthetic process"/>
    <property type="evidence" value="ECO:0007669"/>
    <property type="project" value="TreeGrafter"/>
</dbReference>
<dbReference type="SUPFAM" id="SSF48576">
    <property type="entry name" value="Terpenoid synthases"/>
    <property type="match status" value="1"/>
</dbReference>
<dbReference type="InterPro" id="IPR008949">
    <property type="entry name" value="Isoprenoid_synthase_dom_sf"/>
</dbReference>
<dbReference type="GO" id="GO:0005739">
    <property type="term" value="C:mitochondrion"/>
    <property type="evidence" value="ECO:0007669"/>
    <property type="project" value="TreeGrafter"/>
</dbReference>
<sequence>MMSLSKLNSIIVRQKCVPLASMATLKSANAHFTTNTFLSAKLAQEKKPDWNRAVSEAEKIVGYPTSFLSLRWLLSDEIANVALHLRKLVGSNHPLLKTAKNLLYNGKNNMQAWGLIVLLVSKAAGHTSDIPDLEQDKAAGVLHSQRALAEVTEMIRTSHLVHKGLVNLQPSSADASGDMMFGNKIALLSGDYLLSNSCAELANLRNQDLVELMSSAVRDLAEAEFVGPRDKQNNPLPARPRPDIVEYKQFPDKTLEPLVVSEALGNARAEWTLRHVLNAGSLLGKSCQGTLKLAGHPLELQEQGYLFGKHLALAWQACLDREPFLPGGSGPFSLVCAPVMFSLQHDPNLYKEIEKGQETVDDVDYEAVRKAVLSGPGLELTKKLQKEHSNAALEVLNQLPASDARTALANIIAAMQDL</sequence>
<dbReference type="AlphaFoldDB" id="A0A482VSW1"/>
<accession>A0A482VSW1</accession>
<proteinExistence type="predicted"/>
<evidence type="ECO:0000313" key="2">
    <source>
        <dbReference type="Proteomes" id="UP000292052"/>
    </source>
</evidence>
<reference evidence="1 2" key="1">
    <citation type="submission" date="2017-03" db="EMBL/GenBank/DDBJ databases">
        <title>Genome of the blue death feigning beetle - Asbolus verrucosus.</title>
        <authorList>
            <person name="Rider S.D."/>
        </authorList>
    </citation>
    <scope>NUCLEOTIDE SEQUENCE [LARGE SCALE GENOMIC DNA]</scope>
    <source>
        <strain evidence="1">Butters</strain>
        <tissue evidence="1">Head and leg muscle</tissue>
    </source>
</reference>
<dbReference type="GO" id="GO:0006744">
    <property type="term" value="P:ubiquinone biosynthetic process"/>
    <property type="evidence" value="ECO:0007669"/>
    <property type="project" value="TreeGrafter"/>
</dbReference>